<evidence type="ECO:0000313" key="3">
    <source>
        <dbReference type="Proteomes" id="UP001143463"/>
    </source>
</evidence>
<organism evidence="2 3">
    <name type="scientific">Pseudonocardia halophobica</name>
    <dbReference type="NCBI Taxonomy" id="29401"/>
    <lineage>
        <taxon>Bacteria</taxon>
        <taxon>Bacillati</taxon>
        <taxon>Actinomycetota</taxon>
        <taxon>Actinomycetes</taxon>
        <taxon>Pseudonocardiales</taxon>
        <taxon>Pseudonocardiaceae</taxon>
        <taxon>Pseudonocardia</taxon>
    </lineage>
</organism>
<sequence length="103" mass="10901">MGEQDRARGVGRDQGHPSRDRPARPSAIDGVDRQDGLTGHSSDRRGGAEQRLGGRSTHENLNAFSAVHTAVLGAKRGGEAGGPDTTGHARYKRCVWGLGKDIC</sequence>
<protein>
    <submittedName>
        <fullName evidence="2">Uncharacterized protein</fullName>
    </submittedName>
</protein>
<accession>A0A9W6KXL8</accession>
<name>A0A9W6KXL8_9PSEU</name>
<reference evidence="2" key="1">
    <citation type="journal article" date="2014" name="Int. J. Syst. Evol. Microbiol.">
        <title>Complete genome sequence of Corynebacterium casei LMG S-19264T (=DSM 44701T), isolated from a smear-ripened cheese.</title>
        <authorList>
            <consortium name="US DOE Joint Genome Institute (JGI-PGF)"/>
            <person name="Walter F."/>
            <person name="Albersmeier A."/>
            <person name="Kalinowski J."/>
            <person name="Ruckert C."/>
        </authorList>
    </citation>
    <scope>NUCLEOTIDE SEQUENCE</scope>
    <source>
        <strain evidence="2">VKM Ac-1069</strain>
    </source>
</reference>
<dbReference type="AlphaFoldDB" id="A0A9W6KXL8"/>
<evidence type="ECO:0000313" key="2">
    <source>
        <dbReference type="EMBL" id="GLL09871.1"/>
    </source>
</evidence>
<feature type="region of interest" description="Disordered" evidence="1">
    <location>
        <begin position="1"/>
        <end position="59"/>
    </location>
</feature>
<dbReference type="Proteomes" id="UP001143463">
    <property type="component" value="Unassembled WGS sequence"/>
</dbReference>
<dbReference type="EMBL" id="BSFQ01000003">
    <property type="protein sequence ID" value="GLL09871.1"/>
    <property type="molecule type" value="Genomic_DNA"/>
</dbReference>
<comment type="caution">
    <text evidence="2">The sequence shown here is derived from an EMBL/GenBank/DDBJ whole genome shotgun (WGS) entry which is preliminary data.</text>
</comment>
<feature type="compositionally biased region" description="Basic and acidic residues" evidence="1">
    <location>
        <begin position="1"/>
        <end position="23"/>
    </location>
</feature>
<proteinExistence type="predicted"/>
<evidence type="ECO:0000256" key="1">
    <source>
        <dbReference type="SAM" id="MobiDB-lite"/>
    </source>
</evidence>
<reference evidence="2" key="2">
    <citation type="submission" date="2023-01" db="EMBL/GenBank/DDBJ databases">
        <authorList>
            <person name="Sun Q."/>
            <person name="Evtushenko L."/>
        </authorList>
    </citation>
    <scope>NUCLEOTIDE SEQUENCE</scope>
    <source>
        <strain evidence="2">VKM Ac-1069</strain>
    </source>
</reference>
<gene>
    <name evidence="2" type="ORF">GCM10017577_10110</name>
</gene>
<feature type="compositionally biased region" description="Basic and acidic residues" evidence="1">
    <location>
        <begin position="30"/>
        <end position="48"/>
    </location>
</feature>
<keyword evidence="3" id="KW-1185">Reference proteome</keyword>